<proteinExistence type="predicted"/>
<name>A0A9P5ZZZ9_PLEER</name>
<comment type="caution">
    <text evidence="2">The sequence shown here is derived from an EMBL/GenBank/DDBJ whole genome shotgun (WGS) entry which is preliminary data.</text>
</comment>
<evidence type="ECO:0000256" key="1">
    <source>
        <dbReference type="SAM" id="SignalP"/>
    </source>
</evidence>
<dbReference type="EMBL" id="MU154545">
    <property type="protein sequence ID" value="KAF9497285.1"/>
    <property type="molecule type" value="Genomic_DNA"/>
</dbReference>
<dbReference type="AlphaFoldDB" id="A0A9P5ZZZ9"/>
<keyword evidence="1" id="KW-0732">Signal</keyword>
<gene>
    <name evidence="2" type="ORF">BDN71DRAFT_1388102</name>
</gene>
<evidence type="ECO:0000313" key="2">
    <source>
        <dbReference type="EMBL" id="KAF9497285.1"/>
    </source>
</evidence>
<dbReference type="OrthoDB" id="3259198at2759"/>
<protein>
    <recommendedName>
        <fullName evidence="4">Transposase</fullName>
    </recommendedName>
</protein>
<organism evidence="2 3">
    <name type="scientific">Pleurotus eryngii</name>
    <name type="common">Boletus of the steppes</name>
    <dbReference type="NCBI Taxonomy" id="5323"/>
    <lineage>
        <taxon>Eukaryota</taxon>
        <taxon>Fungi</taxon>
        <taxon>Dikarya</taxon>
        <taxon>Basidiomycota</taxon>
        <taxon>Agaricomycotina</taxon>
        <taxon>Agaricomycetes</taxon>
        <taxon>Agaricomycetidae</taxon>
        <taxon>Agaricales</taxon>
        <taxon>Pleurotineae</taxon>
        <taxon>Pleurotaceae</taxon>
        <taxon>Pleurotus</taxon>
    </lineage>
</organism>
<feature type="chain" id="PRO_5040423775" description="Transposase" evidence="1">
    <location>
        <begin position="22"/>
        <end position="162"/>
    </location>
</feature>
<keyword evidence="3" id="KW-1185">Reference proteome</keyword>
<evidence type="ECO:0008006" key="4">
    <source>
        <dbReference type="Google" id="ProtNLM"/>
    </source>
</evidence>
<dbReference type="Proteomes" id="UP000807025">
    <property type="component" value="Unassembled WGS sequence"/>
</dbReference>
<feature type="signal peptide" evidence="1">
    <location>
        <begin position="1"/>
        <end position="21"/>
    </location>
</feature>
<feature type="non-terminal residue" evidence="2">
    <location>
        <position position="1"/>
    </location>
</feature>
<accession>A0A9P5ZZZ9</accession>
<evidence type="ECO:0000313" key="3">
    <source>
        <dbReference type="Proteomes" id="UP000807025"/>
    </source>
</evidence>
<sequence>NLAKVVWDTLLMFGLLEKVVAFVMDNASNNDTMLMALETWFKDESIDFSARCSRLRCMPHTIHLAALKLLEGVGAISEAESSHASSHRGNYQETVNVCLGQEYNEEATHQIGDDSESSVHLRKIVRAVRVSPQRRQTWLQAVAESLAEADSSVTALMLILDV</sequence>
<reference evidence="2" key="1">
    <citation type="submission" date="2020-11" db="EMBL/GenBank/DDBJ databases">
        <authorList>
            <consortium name="DOE Joint Genome Institute"/>
            <person name="Ahrendt S."/>
            <person name="Riley R."/>
            <person name="Andreopoulos W."/>
            <person name="Labutti K."/>
            <person name="Pangilinan J."/>
            <person name="Ruiz-Duenas F.J."/>
            <person name="Barrasa J.M."/>
            <person name="Sanchez-Garcia M."/>
            <person name="Camarero S."/>
            <person name="Miyauchi S."/>
            <person name="Serrano A."/>
            <person name="Linde D."/>
            <person name="Babiker R."/>
            <person name="Drula E."/>
            <person name="Ayuso-Fernandez I."/>
            <person name="Pacheco R."/>
            <person name="Padilla G."/>
            <person name="Ferreira P."/>
            <person name="Barriuso J."/>
            <person name="Kellner H."/>
            <person name="Castanera R."/>
            <person name="Alfaro M."/>
            <person name="Ramirez L."/>
            <person name="Pisabarro A.G."/>
            <person name="Kuo A."/>
            <person name="Tritt A."/>
            <person name="Lipzen A."/>
            <person name="He G."/>
            <person name="Yan M."/>
            <person name="Ng V."/>
            <person name="Cullen D."/>
            <person name="Martin F."/>
            <person name="Rosso M.-N."/>
            <person name="Henrissat B."/>
            <person name="Hibbett D."/>
            <person name="Martinez A.T."/>
            <person name="Grigoriev I.V."/>
        </authorList>
    </citation>
    <scope>NUCLEOTIDE SEQUENCE</scope>
    <source>
        <strain evidence="2">ATCC 90797</strain>
    </source>
</reference>